<feature type="domain" description="ABC transporter" evidence="8">
    <location>
        <begin position="5"/>
        <end position="256"/>
    </location>
</feature>
<evidence type="ECO:0000256" key="5">
    <source>
        <dbReference type="ARBA" id="ARBA00022741"/>
    </source>
</evidence>
<gene>
    <name evidence="9" type="ORF">IW256_005778</name>
</gene>
<dbReference type="Pfam" id="PF00005">
    <property type="entry name" value="ABC_tran"/>
    <property type="match status" value="2"/>
</dbReference>
<name>A0A931DQS5_9ACTN</name>
<dbReference type="RefSeq" id="WP_197013952.1">
    <property type="nucleotide sequence ID" value="NZ_BAABES010000002.1"/>
</dbReference>
<keyword evidence="4" id="KW-1003">Cell membrane</keyword>
<proteinExistence type="inferred from homology"/>
<feature type="domain" description="ABC transporter" evidence="8">
    <location>
        <begin position="277"/>
        <end position="522"/>
    </location>
</feature>
<evidence type="ECO:0000259" key="8">
    <source>
        <dbReference type="PROSITE" id="PS50893"/>
    </source>
</evidence>
<protein>
    <submittedName>
        <fullName evidence="9">Peptide/nickel transport system ATP-binding protein</fullName>
    </submittedName>
</protein>
<evidence type="ECO:0000256" key="4">
    <source>
        <dbReference type="ARBA" id="ARBA00022475"/>
    </source>
</evidence>
<evidence type="ECO:0000313" key="9">
    <source>
        <dbReference type="EMBL" id="MBG6091665.1"/>
    </source>
</evidence>
<dbReference type="PANTHER" id="PTHR43297:SF2">
    <property type="entry name" value="DIPEPTIDE TRANSPORT ATP-BINDING PROTEIN DPPD"/>
    <property type="match status" value="1"/>
</dbReference>
<organism evidence="9 10">
    <name type="scientific">Actinomadura viridis</name>
    <dbReference type="NCBI Taxonomy" id="58110"/>
    <lineage>
        <taxon>Bacteria</taxon>
        <taxon>Bacillati</taxon>
        <taxon>Actinomycetota</taxon>
        <taxon>Actinomycetes</taxon>
        <taxon>Streptosporangiales</taxon>
        <taxon>Thermomonosporaceae</taxon>
        <taxon>Actinomadura</taxon>
    </lineage>
</organism>
<dbReference type="PROSITE" id="PS00211">
    <property type="entry name" value="ABC_TRANSPORTER_1"/>
    <property type="match status" value="1"/>
</dbReference>
<evidence type="ECO:0000256" key="2">
    <source>
        <dbReference type="ARBA" id="ARBA00005417"/>
    </source>
</evidence>
<keyword evidence="7" id="KW-0472">Membrane</keyword>
<comment type="similarity">
    <text evidence="2">Belongs to the ABC transporter superfamily.</text>
</comment>
<dbReference type="CDD" id="cd03257">
    <property type="entry name" value="ABC_NikE_OppD_transporters"/>
    <property type="match status" value="2"/>
</dbReference>
<keyword evidence="5" id="KW-0547">Nucleotide-binding</keyword>
<keyword evidence="6 9" id="KW-0067">ATP-binding</keyword>
<dbReference type="SMART" id="SM00382">
    <property type="entry name" value="AAA"/>
    <property type="match status" value="2"/>
</dbReference>
<dbReference type="InterPro" id="IPR003593">
    <property type="entry name" value="AAA+_ATPase"/>
</dbReference>
<reference evidence="9" key="1">
    <citation type="submission" date="2020-11" db="EMBL/GenBank/DDBJ databases">
        <title>Sequencing the genomes of 1000 actinobacteria strains.</title>
        <authorList>
            <person name="Klenk H.-P."/>
        </authorList>
    </citation>
    <scope>NUCLEOTIDE SEQUENCE</scope>
    <source>
        <strain evidence="9">DSM 43175</strain>
    </source>
</reference>
<accession>A0A931DQS5</accession>
<comment type="subcellular location">
    <subcellularLocation>
        <location evidence="1">Cell membrane</location>
        <topology evidence="1">Peripheral membrane protein</topology>
    </subcellularLocation>
</comment>
<evidence type="ECO:0000256" key="6">
    <source>
        <dbReference type="ARBA" id="ARBA00022840"/>
    </source>
</evidence>
<keyword evidence="10" id="KW-1185">Reference proteome</keyword>
<evidence type="ECO:0000313" key="10">
    <source>
        <dbReference type="Proteomes" id="UP000614047"/>
    </source>
</evidence>
<evidence type="ECO:0000256" key="7">
    <source>
        <dbReference type="ARBA" id="ARBA00023136"/>
    </source>
</evidence>
<evidence type="ECO:0000256" key="3">
    <source>
        <dbReference type="ARBA" id="ARBA00022448"/>
    </source>
</evidence>
<dbReference type="PANTHER" id="PTHR43297">
    <property type="entry name" value="OLIGOPEPTIDE TRANSPORT ATP-BINDING PROTEIN APPD"/>
    <property type="match status" value="1"/>
</dbReference>
<dbReference type="SUPFAM" id="SSF52540">
    <property type="entry name" value="P-loop containing nucleoside triphosphate hydrolases"/>
    <property type="match status" value="2"/>
</dbReference>
<dbReference type="GO" id="GO:0016887">
    <property type="term" value="F:ATP hydrolysis activity"/>
    <property type="evidence" value="ECO:0007669"/>
    <property type="project" value="InterPro"/>
</dbReference>
<dbReference type="InterPro" id="IPR050388">
    <property type="entry name" value="ABC_Ni/Peptide_Import"/>
</dbReference>
<keyword evidence="3" id="KW-0813">Transport</keyword>
<dbReference type="GO" id="GO:0005886">
    <property type="term" value="C:plasma membrane"/>
    <property type="evidence" value="ECO:0007669"/>
    <property type="project" value="UniProtKB-SubCell"/>
</dbReference>
<dbReference type="Gene3D" id="3.40.50.300">
    <property type="entry name" value="P-loop containing nucleotide triphosphate hydrolases"/>
    <property type="match status" value="2"/>
</dbReference>
<dbReference type="InterPro" id="IPR027417">
    <property type="entry name" value="P-loop_NTPase"/>
</dbReference>
<sequence>MVNVLEIRGLTVTVPGGRRVVDGLSLRVPAGAIVALAGRSGSGKSLTARSVVRLHGPSVRVTGSVLLGDGGRAVDVMRLGARELRRIRGRRVGYAFQDAAAALNPVITIGRHLTETVRAHGGTGARGTDARGPGAAALERCGLDPARVWDARPYELSGGQVQRAALALATVLDPDLLVADEVTTALDPVTQAAVLDTLRAEAAANGRAVLLITHDLAVAGRWADEIAVLAEGRVVEQGPSGEVLAAPRHPFTRELVEAARRDAPFAAGTPGPGREVVRAARGTRRVLRGRGRTTVALDGAGLDVRAGESVAVVGRSGSGKSTLAGVLAGLDRPDAGTVLAGGRDVWTMSERDRRAVRRAAGLVFQDALASFDPRYTVERVVAEALEGPAGAAGAAGRAARVAALLDRVGLDPSLAARRPATLSGGERQRVALARALAAGPELLLADEPTTGLDVLARERILGLLAELRRDEGLAVVFVTHDLRAARRVADRVVVLAGGRVAEELPASALGSAGHPETRTLWAATPAVGG</sequence>
<dbReference type="EMBL" id="JADOUA010000001">
    <property type="protein sequence ID" value="MBG6091665.1"/>
    <property type="molecule type" value="Genomic_DNA"/>
</dbReference>
<evidence type="ECO:0000256" key="1">
    <source>
        <dbReference type="ARBA" id="ARBA00004202"/>
    </source>
</evidence>
<dbReference type="PROSITE" id="PS50893">
    <property type="entry name" value="ABC_TRANSPORTER_2"/>
    <property type="match status" value="2"/>
</dbReference>
<dbReference type="Proteomes" id="UP000614047">
    <property type="component" value="Unassembled WGS sequence"/>
</dbReference>
<dbReference type="InterPro" id="IPR017871">
    <property type="entry name" value="ABC_transporter-like_CS"/>
</dbReference>
<dbReference type="InterPro" id="IPR003439">
    <property type="entry name" value="ABC_transporter-like_ATP-bd"/>
</dbReference>
<comment type="caution">
    <text evidence="9">The sequence shown here is derived from an EMBL/GenBank/DDBJ whole genome shotgun (WGS) entry which is preliminary data.</text>
</comment>
<dbReference type="GO" id="GO:0005524">
    <property type="term" value="F:ATP binding"/>
    <property type="evidence" value="ECO:0007669"/>
    <property type="project" value="UniProtKB-KW"/>
</dbReference>
<dbReference type="AlphaFoldDB" id="A0A931DQS5"/>